<accession>A0ACC0B2I3</accession>
<keyword evidence="2" id="KW-1185">Reference proteome</keyword>
<name>A0ACC0B2I3_CATRO</name>
<reference evidence="2" key="1">
    <citation type="journal article" date="2023" name="Nat. Plants">
        <title>Single-cell RNA sequencing provides a high-resolution roadmap for understanding the multicellular compartmentation of specialized metabolism.</title>
        <authorList>
            <person name="Sun S."/>
            <person name="Shen X."/>
            <person name="Li Y."/>
            <person name="Li Y."/>
            <person name="Wang S."/>
            <person name="Li R."/>
            <person name="Zhang H."/>
            <person name="Shen G."/>
            <person name="Guo B."/>
            <person name="Wei J."/>
            <person name="Xu J."/>
            <person name="St-Pierre B."/>
            <person name="Chen S."/>
            <person name="Sun C."/>
        </authorList>
    </citation>
    <scope>NUCLEOTIDE SEQUENCE [LARGE SCALE GENOMIC DNA]</scope>
</reference>
<evidence type="ECO:0000313" key="2">
    <source>
        <dbReference type="Proteomes" id="UP001060085"/>
    </source>
</evidence>
<organism evidence="1 2">
    <name type="scientific">Catharanthus roseus</name>
    <name type="common">Madagascar periwinkle</name>
    <name type="synonym">Vinca rosea</name>
    <dbReference type="NCBI Taxonomy" id="4058"/>
    <lineage>
        <taxon>Eukaryota</taxon>
        <taxon>Viridiplantae</taxon>
        <taxon>Streptophyta</taxon>
        <taxon>Embryophyta</taxon>
        <taxon>Tracheophyta</taxon>
        <taxon>Spermatophyta</taxon>
        <taxon>Magnoliopsida</taxon>
        <taxon>eudicotyledons</taxon>
        <taxon>Gunneridae</taxon>
        <taxon>Pentapetalae</taxon>
        <taxon>asterids</taxon>
        <taxon>lamiids</taxon>
        <taxon>Gentianales</taxon>
        <taxon>Apocynaceae</taxon>
        <taxon>Rauvolfioideae</taxon>
        <taxon>Vinceae</taxon>
        <taxon>Catharanthinae</taxon>
        <taxon>Catharanthus</taxon>
    </lineage>
</organism>
<sequence length="210" mass="24818">MANLAKLEFITPNIFGKNYLSWSLDAEIQSDAMGLGDTIKENNTTLNQDRAKTMIFLRHHLHEDFKVEYLTVKDLHILWNKLKERYDHLKLVVLTKARYDWLYLRLQDFKSINEYTSLLMKNHETRSTSSIPFPEVNATRASNSLNILSDNLDPEPRSIEDYRHRPDWLKWKDEIQSELGLLNKREVFGPVVQTPKDVKPIGYKWVFVRK</sequence>
<evidence type="ECO:0000313" key="1">
    <source>
        <dbReference type="EMBL" id="KAI5666713.1"/>
    </source>
</evidence>
<proteinExistence type="predicted"/>
<dbReference type="EMBL" id="CM044704">
    <property type="protein sequence ID" value="KAI5666713.1"/>
    <property type="molecule type" value="Genomic_DNA"/>
</dbReference>
<protein>
    <submittedName>
        <fullName evidence="1">Uncharacterized protein</fullName>
    </submittedName>
</protein>
<dbReference type="Proteomes" id="UP001060085">
    <property type="component" value="Linkage Group LG04"/>
</dbReference>
<comment type="caution">
    <text evidence="1">The sequence shown here is derived from an EMBL/GenBank/DDBJ whole genome shotgun (WGS) entry which is preliminary data.</text>
</comment>
<gene>
    <name evidence="1" type="ORF">M9H77_16566</name>
</gene>